<accession>A0A0A2B8W4</accession>
<protein>
    <recommendedName>
        <fullName evidence="5">Putative pre-16S rRNA nuclease</fullName>
        <ecNumber evidence="5">3.1.-.-</ecNumber>
    </recommendedName>
</protein>
<sequence>MKFCKPKPKSILSLDIGTKRIGLAYCDPLCITSNILPAVKRFENNKEIKIIRNYINEFNLTGFIVGIPLDEEGQMTTQAIDCKNYGQLLSNELRLPFSYVNEHSSTWESSERFGIKKDKSGLIDSFSAKIILEQWIEEGPELEEITGKHQIKY</sequence>
<proteinExistence type="inferred from homology"/>
<dbReference type="InterPro" id="IPR037027">
    <property type="entry name" value="YqgF/RNaseH-like_dom_sf"/>
</dbReference>
<evidence type="ECO:0000256" key="1">
    <source>
        <dbReference type="ARBA" id="ARBA00022490"/>
    </source>
</evidence>
<evidence type="ECO:0000313" key="7">
    <source>
        <dbReference type="EMBL" id="KGG09562.1"/>
    </source>
</evidence>
<keyword evidence="1 5" id="KW-0963">Cytoplasm</keyword>
<keyword evidence="2 5" id="KW-0690">Ribosome biogenesis</keyword>
<dbReference type="OrthoDB" id="9796140at2"/>
<keyword evidence="3 5" id="KW-0540">Nuclease</keyword>
<name>A0A0A2B8W4_PROMR</name>
<dbReference type="InterPro" id="IPR012337">
    <property type="entry name" value="RNaseH-like_sf"/>
</dbReference>
<evidence type="ECO:0000313" key="8">
    <source>
        <dbReference type="Proteomes" id="UP000030345"/>
    </source>
</evidence>
<dbReference type="InterPro" id="IPR005227">
    <property type="entry name" value="YqgF"/>
</dbReference>
<dbReference type="AlphaFoldDB" id="A0A0A2B8W4"/>
<evidence type="ECO:0000256" key="3">
    <source>
        <dbReference type="ARBA" id="ARBA00022722"/>
    </source>
</evidence>
<dbReference type="GO" id="GO:0004518">
    <property type="term" value="F:nuclease activity"/>
    <property type="evidence" value="ECO:0007669"/>
    <property type="project" value="UniProtKB-KW"/>
</dbReference>
<comment type="similarity">
    <text evidence="5">Belongs to the YqgF HJR family.</text>
</comment>
<evidence type="ECO:0000259" key="6">
    <source>
        <dbReference type="SMART" id="SM00732"/>
    </source>
</evidence>
<dbReference type="NCBIfam" id="TIGR00250">
    <property type="entry name" value="RNAse_H_YqgF"/>
    <property type="match status" value="1"/>
</dbReference>
<dbReference type="Gene3D" id="3.30.420.140">
    <property type="entry name" value="YqgF/RNase H-like domain"/>
    <property type="match status" value="1"/>
</dbReference>
<dbReference type="GO" id="GO:0005829">
    <property type="term" value="C:cytosol"/>
    <property type="evidence" value="ECO:0007669"/>
    <property type="project" value="TreeGrafter"/>
</dbReference>
<dbReference type="PANTHER" id="PTHR33317:SF4">
    <property type="entry name" value="POLYNUCLEOTIDYL TRANSFERASE, RIBONUCLEASE H-LIKE SUPERFAMILY PROTEIN"/>
    <property type="match status" value="1"/>
</dbReference>
<dbReference type="GO" id="GO:0016788">
    <property type="term" value="F:hydrolase activity, acting on ester bonds"/>
    <property type="evidence" value="ECO:0007669"/>
    <property type="project" value="UniProtKB-UniRule"/>
</dbReference>
<gene>
    <name evidence="7" type="ORF">EV02_0147</name>
</gene>
<dbReference type="RefSeq" id="WP_032518794.1">
    <property type="nucleotide sequence ID" value="NZ_CP138981.1"/>
</dbReference>
<dbReference type="Pfam" id="PF03652">
    <property type="entry name" value="RuvX"/>
    <property type="match status" value="1"/>
</dbReference>
<dbReference type="InterPro" id="IPR006641">
    <property type="entry name" value="YqgF/RNaseH-like_dom"/>
</dbReference>
<dbReference type="HAMAP" id="MF_00651">
    <property type="entry name" value="Nuclease_YqgF"/>
    <property type="match status" value="1"/>
</dbReference>
<feature type="domain" description="YqgF/RNase H-like" evidence="6">
    <location>
        <begin position="9"/>
        <end position="109"/>
    </location>
</feature>
<dbReference type="EMBL" id="JNAS01000001">
    <property type="protein sequence ID" value="KGG09562.1"/>
    <property type="molecule type" value="Genomic_DNA"/>
</dbReference>
<dbReference type="CDD" id="cd16964">
    <property type="entry name" value="YqgF"/>
    <property type="match status" value="1"/>
</dbReference>
<reference evidence="8" key="1">
    <citation type="journal article" date="2014" name="Sci. Data">
        <title>Genomes of diverse isolates of the marine cyanobacterium Prochlorococcus.</title>
        <authorList>
            <person name="Biller S."/>
            <person name="Berube P."/>
            <person name="Thompson J."/>
            <person name="Kelly L."/>
            <person name="Roggensack S."/>
            <person name="Awad L."/>
            <person name="Roache-Johnson K."/>
            <person name="Ding H."/>
            <person name="Giovannoni S.J."/>
            <person name="Moore L.R."/>
            <person name="Chisholm S.W."/>
        </authorList>
    </citation>
    <scope>NUCLEOTIDE SEQUENCE [LARGE SCALE GENOMIC DNA]</scope>
    <source>
        <strain evidence="8">SB</strain>
    </source>
</reference>
<dbReference type="PANTHER" id="PTHR33317">
    <property type="entry name" value="POLYNUCLEOTIDYL TRANSFERASE, RIBONUCLEASE H-LIKE SUPERFAMILY PROTEIN"/>
    <property type="match status" value="1"/>
</dbReference>
<dbReference type="eggNOG" id="COG0816">
    <property type="taxonomic scope" value="Bacteria"/>
</dbReference>
<dbReference type="STRING" id="59926.EV02_0147"/>
<dbReference type="Proteomes" id="UP000030345">
    <property type="component" value="Unassembled WGS sequence"/>
</dbReference>
<dbReference type="SUPFAM" id="SSF53098">
    <property type="entry name" value="Ribonuclease H-like"/>
    <property type="match status" value="1"/>
</dbReference>
<dbReference type="SMART" id="SM00732">
    <property type="entry name" value="YqgFc"/>
    <property type="match status" value="1"/>
</dbReference>
<comment type="function">
    <text evidence="5">Could be a nuclease involved in processing of the 5'-end of pre-16S rRNA.</text>
</comment>
<evidence type="ECO:0000256" key="2">
    <source>
        <dbReference type="ARBA" id="ARBA00022517"/>
    </source>
</evidence>
<dbReference type="EC" id="3.1.-.-" evidence="5"/>
<dbReference type="GO" id="GO:0000967">
    <property type="term" value="P:rRNA 5'-end processing"/>
    <property type="evidence" value="ECO:0007669"/>
    <property type="project" value="UniProtKB-UniRule"/>
</dbReference>
<evidence type="ECO:0000256" key="4">
    <source>
        <dbReference type="ARBA" id="ARBA00022801"/>
    </source>
</evidence>
<evidence type="ECO:0000256" key="5">
    <source>
        <dbReference type="HAMAP-Rule" id="MF_00651"/>
    </source>
</evidence>
<keyword evidence="4 5" id="KW-0378">Hydrolase</keyword>
<organism evidence="7 8">
    <name type="scientific">Prochlorococcus marinus str. SB</name>
    <dbReference type="NCBI Taxonomy" id="59926"/>
    <lineage>
        <taxon>Bacteria</taxon>
        <taxon>Bacillati</taxon>
        <taxon>Cyanobacteriota</taxon>
        <taxon>Cyanophyceae</taxon>
        <taxon>Synechococcales</taxon>
        <taxon>Prochlorococcaceae</taxon>
        <taxon>Prochlorococcus</taxon>
    </lineage>
</organism>
<comment type="caution">
    <text evidence="7">The sequence shown here is derived from an EMBL/GenBank/DDBJ whole genome shotgun (WGS) entry which is preliminary data.</text>
</comment>
<comment type="subcellular location">
    <subcellularLocation>
        <location evidence="5">Cytoplasm</location>
    </subcellularLocation>
</comment>